<keyword evidence="3" id="KW-0808">Transferase</keyword>
<dbReference type="PANTHER" id="PTHR10566:SF113">
    <property type="entry name" value="PROTEIN ACTIVITY OF BC1 COMPLEX KINASE 7, CHLOROPLASTIC"/>
    <property type="match status" value="1"/>
</dbReference>
<proteinExistence type="inferred from homology"/>
<accession>A0A544TQF3</accession>
<dbReference type="InterPro" id="IPR050154">
    <property type="entry name" value="UbiB_kinase"/>
</dbReference>
<protein>
    <submittedName>
        <fullName evidence="3">AarF/ABC1/UbiB kinase family protein</fullName>
    </submittedName>
</protein>
<dbReference type="AlphaFoldDB" id="A0A544TQF3"/>
<dbReference type="GO" id="GO:0005524">
    <property type="term" value="F:ATP binding"/>
    <property type="evidence" value="ECO:0007669"/>
    <property type="project" value="InterPro"/>
</dbReference>
<feature type="domain" description="Protein kinase" evidence="2">
    <location>
        <begin position="114"/>
        <end position="443"/>
    </location>
</feature>
<evidence type="ECO:0000313" key="3">
    <source>
        <dbReference type="EMBL" id="TQR19669.1"/>
    </source>
</evidence>
<organism evidence="3 4">
    <name type="scientific">Psychrobacillus vulpis</name>
    <dbReference type="NCBI Taxonomy" id="2325572"/>
    <lineage>
        <taxon>Bacteria</taxon>
        <taxon>Bacillati</taxon>
        <taxon>Bacillota</taxon>
        <taxon>Bacilli</taxon>
        <taxon>Bacillales</taxon>
        <taxon>Bacillaceae</taxon>
        <taxon>Psychrobacillus</taxon>
    </lineage>
</organism>
<dbReference type="InterPro" id="IPR004147">
    <property type="entry name" value="ABC1_dom"/>
</dbReference>
<dbReference type="PROSITE" id="PS50011">
    <property type="entry name" value="PROTEIN_KINASE_DOM"/>
    <property type="match status" value="1"/>
</dbReference>
<name>A0A544TQF3_9BACI</name>
<evidence type="ECO:0000313" key="4">
    <source>
        <dbReference type="Proteomes" id="UP000316626"/>
    </source>
</evidence>
<evidence type="ECO:0000259" key="2">
    <source>
        <dbReference type="PROSITE" id="PS50011"/>
    </source>
</evidence>
<keyword evidence="3" id="KW-0418">Kinase</keyword>
<dbReference type="Pfam" id="PF03109">
    <property type="entry name" value="ABC1"/>
    <property type="match status" value="1"/>
</dbReference>
<reference evidence="3 4" key="1">
    <citation type="submission" date="2019-06" db="EMBL/GenBank/DDBJ databases">
        <title>Psychrobacillus vulpis sp. nov., a new species isolated from feces of a red fox that inhabits in The Tablas de Daimiel Natural Park, Albacete, Spain.</title>
        <authorList>
            <person name="Rodriguez M."/>
            <person name="Reina J.C."/>
            <person name="Bejar V."/>
            <person name="Llamas I."/>
        </authorList>
    </citation>
    <scope>NUCLEOTIDE SEQUENCE [LARGE SCALE GENOMIC DNA]</scope>
    <source>
        <strain evidence="3 4">Z8</strain>
    </source>
</reference>
<sequence length="540" mass="62712">MKTKNKLVRMSKVLSMSFSIFIQVYWYKIRKKPEAEWEELWGKIGERFRKTLFELEGLLIKIGQLLSIRADLLPNAFISQIQDLIDKVPPSNWSDVQEILEKEWGNPLNHHFLSIEKDAIASASIGEVYKGVLKDGTKVAIKVQRPNINSIVQIDFRTLGIIIWFADHFVPVPKGFINFKVLFKELKQVIERELDFTKELKAILYFRERFKDVDIVQIPSVYSELSTSKVLVMEWVEGIRLTNVRALDQLEVSRHELAQRLIKVFLPQWIEPGTFHADPHPGNVLVSKEGRIILLDFGMVGEITKKDAANFQGLIESFLSKNYAKAVVCLSQLGFLLPDAESRTIERLLAEFMSFQPAQLKEMDLIALKLEMNDMIQALPIQVPTRFVFLGRSFVTIEGILRNLAPEEELIELGKPVFMEWLNKQGSNKWSFVWQWIQSQPIFKIFHSVTEFLNAPQTLERLKETEQRRQFQFIIYENHKKQLFQLTLLGFTGIAAGIYTSHPLIWKLSVGVNAFSSIGYIICSYKLKKWMKYMHEKRKD</sequence>
<dbReference type="RefSeq" id="WP_142642865.1">
    <property type="nucleotide sequence ID" value="NZ_VDGI01000012.1"/>
</dbReference>
<dbReference type="PANTHER" id="PTHR10566">
    <property type="entry name" value="CHAPERONE-ACTIVITY OF BC1 COMPLEX CABC1 -RELATED"/>
    <property type="match status" value="1"/>
</dbReference>
<dbReference type="CDD" id="cd05121">
    <property type="entry name" value="ABC1_ADCK3-like"/>
    <property type="match status" value="1"/>
</dbReference>
<comment type="similarity">
    <text evidence="1">Belongs to the protein kinase superfamily. ADCK protein kinase family.</text>
</comment>
<dbReference type="InterPro" id="IPR011009">
    <property type="entry name" value="Kinase-like_dom_sf"/>
</dbReference>
<dbReference type="Gene3D" id="1.10.510.10">
    <property type="entry name" value="Transferase(Phosphotransferase) domain 1"/>
    <property type="match status" value="1"/>
</dbReference>
<gene>
    <name evidence="3" type="ORF">FG384_12150</name>
</gene>
<comment type="caution">
    <text evidence="3">The sequence shown here is derived from an EMBL/GenBank/DDBJ whole genome shotgun (WGS) entry which is preliminary data.</text>
</comment>
<dbReference type="Proteomes" id="UP000316626">
    <property type="component" value="Unassembled WGS sequence"/>
</dbReference>
<dbReference type="InterPro" id="IPR000719">
    <property type="entry name" value="Prot_kinase_dom"/>
</dbReference>
<dbReference type="OrthoDB" id="9795390at2"/>
<keyword evidence="4" id="KW-1185">Reference proteome</keyword>
<dbReference type="GO" id="GO:0004672">
    <property type="term" value="F:protein kinase activity"/>
    <property type="evidence" value="ECO:0007669"/>
    <property type="project" value="InterPro"/>
</dbReference>
<dbReference type="EMBL" id="VDGI01000012">
    <property type="protein sequence ID" value="TQR19669.1"/>
    <property type="molecule type" value="Genomic_DNA"/>
</dbReference>
<evidence type="ECO:0000256" key="1">
    <source>
        <dbReference type="ARBA" id="ARBA00009670"/>
    </source>
</evidence>
<dbReference type="SUPFAM" id="SSF56112">
    <property type="entry name" value="Protein kinase-like (PK-like)"/>
    <property type="match status" value="1"/>
</dbReference>